<dbReference type="Pfam" id="PF00385">
    <property type="entry name" value="Chromo"/>
    <property type="match status" value="1"/>
</dbReference>
<dbReference type="OrthoDB" id="2564331at2759"/>
<dbReference type="InterPro" id="IPR000953">
    <property type="entry name" value="Chromo/chromo_shadow_dom"/>
</dbReference>
<accession>A0A1Y2BG61</accession>
<dbReference type="SUPFAM" id="SSF54160">
    <property type="entry name" value="Chromo domain-like"/>
    <property type="match status" value="1"/>
</dbReference>
<dbReference type="Gene3D" id="2.40.50.40">
    <property type="match status" value="1"/>
</dbReference>
<feature type="domain" description="Chromo" evidence="4">
    <location>
        <begin position="244"/>
        <end position="289"/>
    </location>
</feature>
<dbReference type="Gene3D" id="3.30.40.10">
    <property type="entry name" value="Zinc/RING finger domain, C3HC4 (zinc finger)"/>
    <property type="match status" value="1"/>
</dbReference>
<name>A0A1Y2BG61_9TREE</name>
<dbReference type="AlphaFoldDB" id="A0A1Y2BG61"/>
<reference evidence="5 6" key="1">
    <citation type="submission" date="2016-07" db="EMBL/GenBank/DDBJ databases">
        <title>Pervasive Adenine N6-methylation of Active Genes in Fungi.</title>
        <authorList>
            <consortium name="DOE Joint Genome Institute"/>
            <person name="Mondo S.J."/>
            <person name="Dannebaum R.O."/>
            <person name="Kuo R.C."/>
            <person name="Labutti K."/>
            <person name="Haridas S."/>
            <person name="Kuo A."/>
            <person name="Salamov A."/>
            <person name="Ahrendt S.R."/>
            <person name="Lipzen A."/>
            <person name="Sullivan W."/>
            <person name="Andreopoulos W.B."/>
            <person name="Clum A."/>
            <person name="Lindquist E."/>
            <person name="Daum C."/>
            <person name="Ramamoorthy G.K."/>
            <person name="Gryganskyi A."/>
            <person name="Culley D."/>
            <person name="Magnuson J.K."/>
            <person name="James T.Y."/>
            <person name="O'Malley M.A."/>
            <person name="Stajich J.E."/>
            <person name="Spatafora J.W."/>
            <person name="Visel A."/>
            <person name="Grigoriev I.V."/>
        </authorList>
    </citation>
    <scope>NUCLEOTIDE SEQUENCE [LARGE SCALE GENOMIC DNA]</scope>
    <source>
        <strain evidence="5 6">68-887.2</strain>
    </source>
</reference>
<dbReference type="SUPFAM" id="SSF57903">
    <property type="entry name" value="FYVE/PHD zinc finger"/>
    <property type="match status" value="1"/>
</dbReference>
<evidence type="ECO:0000259" key="4">
    <source>
        <dbReference type="PROSITE" id="PS50013"/>
    </source>
</evidence>
<dbReference type="PROSITE" id="PS50013">
    <property type="entry name" value="CHROMO_2"/>
    <property type="match status" value="1"/>
</dbReference>
<gene>
    <name evidence="5" type="ORF">BCR39DRAFT_268517</name>
</gene>
<comment type="caution">
    <text evidence="5">The sequence shown here is derived from an EMBL/GenBank/DDBJ whole genome shotgun (WGS) entry which is preliminary data.</text>
</comment>
<dbReference type="GO" id="GO:0005634">
    <property type="term" value="C:nucleus"/>
    <property type="evidence" value="ECO:0007669"/>
    <property type="project" value="UniProtKB-SubCell"/>
</dbReference>
<comment type="subcellular location">
    <subcellularLocation>
        <location evidence="1">Nucleus</location>
    </subcellularLocation>
</comment>
<keyword evidence="6" id="KW-1185">Reference proteome</keyword>
<protein>
    <recommendedName>
        <fullName evidence="4">Chromo domain-containing protein</fullName>
    </recommendedName>
</protein>
<dbReference type="GO" id="GO:0006338">
    <property type="term" value="P:chromatin remodeling"/>
    <property type="evidence" value="ECO:0007669"/>
    <property type="project" value="UniProtKB-ARBA"/>
</dbReference>
<dbReference type="Proteomes" id="UP000193986">
    <property type="component" value="Unassembled WGS sequence"/>
</dbReference>
<sequence>MSGTSSYSTRETSHGVSSDDTLLQNRLEQMISISRLSSGVESLPTSCRSSVSPPPFTQHVLPTVRRSLRTPTKSIDYVHHPMDSAKRRAQKNANLARIQSSASAKSASTRSGGISERDLRGVSVHSREISTLLPSDGARTGAKWPRQGANTVKGRMEEIACDMCHGRVHWACAGLEDRDSLKNEPWACPDCRVISSRYNNSEDEDEDHTYIEVERAQQERCLRPNCVWRSRRRIVRKQQDEDTFYIEAILGRRATGRRIYSTNKRVWEYLVKWHDWELWDATWEPAQHIPDLEYYQSHFVQAAKKADVDISRKVVLLPGVLEWYDEDGDRLDKKLTEMGIEPRTWWQDK</sequence>
<dbReference type="EMBL" id="MCFC01000005">
    <property type="protein sequence ID" value="ORY33792.1"/>
    <property type="molecule type" value="Genomic_DNA"/>
</dbReference>
<dbReference type="STRING" id="71784.A0A1Y2BG61"/>
<dbReference type="InterPro" id="IPR013083">
    <property type="entry name" value="Znf_RING/FYVE/PHD"/>
</dbReference>
<evidence type="ECO:0000313" key="6">
    <source>
        <dbReference type="Proteomes" id="UP000193986"/>
    </source>
</evidence>
<proteinExistence type="predicted"/>
<dbReference type="CDD" id="cd15489">
    <property type="entry name" value="PHD_SF"/>
    <property type="match status" value="1"/>
</dbReference>
<dbReference type="InterPro" id="IPR016197">
    <property type="entry name" value="Chromo-like_dom_sf"/>
</dbReference>
<keyword evidence="2" id="KW-0539">Nucleus</keyword>
<dbReference type="InParanoid" id="A0A1Y2BG61"/>
<evidence type="ECO:0000256" key="3">
    <source>
        <dbReference type="SAM" id="MobiDB-lite"/>
    </source>
</evidence>
<dbReference type="SMART" id="SM00298">
    <property type="entry name" value="CHROMO"/>
    <property type="match status" value="1"/>
</dbReference>
<feature type="region of interest" description="Disordered" evidence="3">
    <location>
        <begin position="90"/>
        <end position="120"/>
    </location>
</feature>
<dbReference type="InterPro" id="IPR011011">
    <property type="entry name" value="Znf_FYVE_PHD"/>
</dbReference>
<dbReference type="InterPro" id="IPR023779">
    <property type="entry name" value="Chromodomain_CS"/>
</dbReference>
<dbReference type="PROSITE" id="PS00598">
    <property type="entry name" value="CHROMO_1"/>
    <property type="match status" value="1"/>
</dbReference>
<organism evidence="5 6">
    <name type="scientific">Naematelia encephala</name>
    <dbReference type="NCBI Taxonomy" id="71784"/>
    <lineage>
        <taxon>Eukaryota</taxon>
        <taxon>Fungi</taxon>
        <taxon>Dikarya</taxon>
        <taxon>Basidiomycota</taxon>
        <taxon>Agaricomycotina</taxon>
        <taxon>Tremellomycetes</taxon>
        <taxon>Tremellales</taxon>
        <taxon>Naemateliaceae</taxon>
        <taxon>Naematelia</taxon>
    </lineage>
</organism>
<evidence type="ECO:0000313" key="5">
    <source>
        <dbReference type="EMBL" id="ORY33792.1"/>
    </source>
</evidence>
<dbReference type="InterPro" id="IPR023780">
    <property type="entry name" value="Chromo_domain"/>
</dbReference>
<evidence type="ECO:0000256" key="1">
    <source>
        <dbReference type="ARBA" id="ARBA00004123"/>
    </source>
</evidence>
<evidence type="ECO:0000256" key="2">
    <source>
        <dbReference type="ARBA" id="ARBA00023242"/>
    </source>
</evidence>
<feature type="region of interest" description="Disordered" evidence="3">
    <location>
        <begin position="1"/>
        <end position="21"/>
    </location>
</feature>